<dbReference type="InterPro" id="IPR023213">
    <property type="entry name" value="CAT-like_dom_sf"/>
</dbReference>
<name>A0ABS8CWQ1_9FIRM</name>
<comment type="caution">
    <text evidence="1">The sequence shown here is derived from an EMBL/GenBank/DDBJ whole genome shotgun (WGS) entry which is preliminary data.</text>
</comment>
<evidence type="ECO:0008006" key="3">
    <source>
        <dbReference type="Google" id="ProtNLM"/>
    </source>
</evidence>
<dbReference type="InterPro" id="IPR001707">
    <property type="entry name" value="Cmp_AcTrfase"/>
</dbReference>
<dbReference type="EMBL" id="JAJBMB010000005">
    <property type="protein sequence ID" value="MCB5445908.1"/>
    <property type="molecule type" value="Genomic_DNA"/>
</dbReference>
<keyword evidence="2" id="KW-1185">Reference proteome</keyword>
<proteinExistence type="predicted"/>
<evidence type="ECO:0000313" key="1">
    <source>
        <dbReference type="EMBL" id="MCB5445908.1"/>
    </source>
</evidence>
<organism evidence="1 2">
    <name type="scientific">Intestinibacter bartlettii</name>
    <dbReference type="NCBI Taxonomy" id="261299"/>
    <lineage>
        <taxon>Bacteria</taxon>
        <taxon>Bacillati</taxon>
        <taxon>Bacillota</taxon>
        <taxon>Clostridia</taxon>
        <taxon>Peptostreptococcales</taxon>
        <taxon>Peptostreptococcaceae</taxon>
        <taxon>Intestinibacter</taxon>
    </lineage>
</organism>
<evidence type="ECO:0000313" key="2">
    <source>
        <dbReference type="Proteomes" id="UP001299409"/>
    </source>
</evidence>
<dbReference type="SUPFAM" id="SSF52777">
    <property type="entry name" value="CoA-dependent acyltransferases"/>
    <property type="match status" value="1"/>
</dbReference>
<dbReference type="Pfam" id="PF00302">
    <property type="entry name" value="CAT"/>
    <property type="match status" value="1"/>
</dbReference>
<dbReference type="Proteomes" id="UP001299409">
    <property type="component" value="Unassembled WGS sequence"/>
</dbReference>
<dbReference type="RefSeq" id="WP_226914750.1">
    <property type="nucleotide sequence ID" value="NZ_BAABXU010000001.1"/>
</dbReference>
<accession>A0ABS8CWQ1</accession>
<dbReference type="Gene3D" id="3.30.559.10">
    <property type="entry name" value="Chloramphenicol acetyltransferase-like domain"/>
    <property type="match status" value="1"/>
</dbReference>
<reference evidence="1 2" key="1">
    <citation type="submission" date="2021-10" db="EMBL/GenBank/DDBJ databases">
        <title>Collection of gut derived symbiotic bacterial strains cultured from healthy donors.</title>
        <authorList>
            <person name="Lin H."/>
            <person name="Littmann E."/>
            <person name="Claire K."/>
            <person name="Pamer E."/>
        </authorList>
    </citation>
    <scope>NUCLEOTIDE SEQUENCE [LARGE SCALE GENOMIC DNA]</scope>
    <source>
        <strain evidence="1 2">MSK.17.68</strain>
    </source>
</reference>
<sequence length="46" mass="5684">MHKENRNLIMPFSITLHHATTDGYHVDKFLKDLQYQMYNPEEWLYD</sequence>
<gene>
    <name evidence="1" type="ORF">LIP50_06780</name>
</gene>
<protein>
    <recommendedName>
        <fullName evidence="3">Chloramphenicol acetyltransferase</fullName>
    </recommendedName>
</protein>